<accession>A0ACC0AV16</accession>
<keyword evidence="2" id="KW-1185">Reference proteome</keyword>
<reference evidence="2" key="1">
    <citation type="journal article" date="2023" name="Nat. Plants">
        <title>Single-cell RNA sequencing provides a high-resolution roadmap for understanding the multicellular compartmentation of specialized metabolism.</title>
        <authorList>
            <person name="Sun S."/>
            <person name="Shen X."/>
            <person name="Li Y."/>
            <person name="Li Y."/>
            <person name="Wang S."/>
            <person name="Li R."/>
            <person name="Zhang H."/>
            <person name="Shen G."/>
            <person name="Guo B."/>
            <person name="Wei J."/>
            <person name="Xu J."/>
            <person name="St-Pierre B."/>
            <person name="Chen S."/>
            <person name="Sun C."/>
        </authorList>
    </citation>
    <scope>NUCLEOTIDE SEQUENCE [LARGE SCALE GENOMIC DNA]</scope>
</reference>
<evidence type="ECO:0000313" key="1">
    <source>
        <dbReference type="EMBL" id="KAI5664828.1"/>
    </source>
</evidence>
<organism evidence="1 2">
    <name type="scientific">Catharanthus roseus</name>
    <name type="common">Madagascar periwinkle</name>
    <name type="synonym">Vinca rosea</name>
    <dbReference type="NCBI Taxonomy" id="4058"/>
    <lineage>
        <taxon>Eukaryota</taxon>
        <taxon>Viridiplantae</taxon>
        <taxon>Streptophyta</taxon>
        <taxon>Embryophyta</taxon>
        <taxon>Tracheophyta</taxon>
        <taxon>Spermatophyta</taxon>
        <taxon>Magnoliopsida</taxon>
        <taxon>eudicotyledons</taxon>
        <taxon>Gunneridae</taxon>
        <taxon>Pentapetalae</taxon>
        <taxon>asterids</taxon>
        <taxon>lamiids</taxon>
        <taxon>Gentianales</taxon>
        <taxon>Apocynaceae</taxon>
        <taxon>Rauvolfioideae</taxon>
        <taxon>Vinceae</taxon>
        <taxon>Catharanthinae</taxon>
        <taxon>Catharanthus</taxon>
    </lineage>
</organism>
<dbReference type="EMBL" id="CM044705">
    <property type="protein sequence ID" value="KAI5664828.1"/>
    <property type="molecule type" value="Genomic_DNA"/>
</dbReference>
<proteinExistence type="predicted"/>
<name>A0ACC0AV16_CATRO</name>
<sequence>MRNITTCYSEHAVKVSSSYCSGPAANQAYLSPNLVPSVQNAATCIYKVKLCTNQRLFFIRITWSNLAAAGQGFSIGISDDSCSISKFSKNSRQLKKVKGTKSFDCCNNSRIEVLWDLSEATYDSGRPEPINGYYVVVLVNSELSLLLGEIEEESELKKRISDVKYFSKYSLLSRSEQFYGGNALFSTKAQFLEGGNCHDIVIKCGEENGSKNSSVLSVTIDKKNMIHVRRLQWNFRGNQTIFVDGLIVDMMWDVHGWFFNPTTTSDGYAFFMFRTRSGLDSRLWLEEKFLEQKEQEKVGFSLLICACKSPD</sequence>
<gene>
    <name evidence="1" type="ORF">M9H77_24151</name>
</gene>
<dbReference type="Proteomes" id="UP001060085">
    <property type="component" value="Linkage Group LG05"/>
</dbReference>
<evidence type="ECO:0000313" key="2">
    <source>
        <dbReference type="Proteomes" id="UP001060085"/>
    </source>
</evidence>
<comment type="caution">
    <text evidence="1">The sequence shown here is derived from an EMBL/GenBank/DDBJ whole genome shotgun (WGS) entry which is preliminary data.</text>
</comment>
<protein>
    <submittedName>
        <fullName evidence="1">Uncharacterized protein</fullName>
    </submittedName>
</protein>